<feature type="transmembrane region" description="Helical" evidence="9">
    <location>
        <begin position="74"/>
        <end position="96"/>
    </location>
</feature>
<evidence type="ECO:0000313" key="10">
    <source>
        <dbReference type="EMBL" id="PZO69342.1"/>
    </source>
</evidence>
<keyword evidence="4 8" id="KW-0812">Transmembrane</keyword>
<dbReference type="GO" id="GO:0022857">
    <property type="term" value="F:transmembrane transporter activity"/>
    <property type="evidence" value="ECO:0007669"/>
    <property type="project" value="InterPro"/>
</dbReference>
<dbReference type="AlphaFoldDB" id="A0A2W4YM82"/>
<organism evidence="10 11">
    <name type="scientific">Sphingomonas taxi</name>
    <dbReference type="NCBI Taxonomy" id="1549858"/>
    <lineage>
        <taxon>Bacteria</taxon>
        <taxon>Pseudomonadati</taxon>
        <taxon>Pseudomonadota</taxon>
        <taxon>Alphaproteobacteria</taxon>
        <taxon>Sphingomonadales</taxon>
        <taxon>Sphingomonadaceae</taxon>
        <taxon>Sphingomonas</taxon>
    </lineage>
</organism>
<comment type="subcellular location">
    <subcellularLocation>
        <location evidence="1 8">Cell membrane</location>
        <topology evidence="1 8">Multi-pass membrane protein</topology>
    </subcellularLocation>
</comment>
<evidence type="ECO:0000256" key="2">
    <source>
        <dbReference type="ARBA" id="ARBA00022448"/>
    </source>
</evidence>
<dbReference type="Proteomes" id="UP000249555">
    <property type="component" value="Unassembled WGS sequence"/>
</dbReference>
<dbReference type="SUPFAM" id="SSF103481">
    <property type="entry name" value="Multidrug resistance efflux transporter EmrE"/>
    <property type="match status" value="1"/>
</dbReference>
<dbReference type="PANTHER" id="PTHR30561">
    <property type="entry name" value="SMR FAMILY PROTON-DEPENDENT DRUG EFFLUX TRANSPORTER SUGE"/>
    <property type="match status" value="1"/>
</dbReference>
<evidence type="ECO:0000313" key="11">
    <source>
        <dbReference type="Proteomes" id="UP000249555"/>
    </source>
</evidence>
<keyword evidence="5 9" id="KW-1133">Transmembrane helix</keyword>
<feature type="transmembrane region" description="Helical" evidence="9">
    <location>
        <begin position="47"/>
        <end position="67"/>
    </location>
</feature>
<feature type="transmembrane region" description="Helical" evidence="9">
    <location>
        <begin position="102"/>
        <end position="120"/>
    </location>
</feature>
<evidence type="ECO:0000256" key="1">
    <source>
        <dbReference type="ARBA" id="ARBA00004651"/>
    </source>
</evidence>
<dbReference type="EMBL" id="QFMX01000168">
    <property type="protein sequence ID" value="PZO69342.1"/>
    <property type="molecule type" value="Genomic_DNA"/>
</dbReference>
<evidence type="ECO:0000256" key="3">
    <source>
        <dbReference type="ARBA" id="ARBA00022475"/>
    </source>
</evidence>
<gene>
    <name evidence="10" type="ORF">DI640_15405</name>
</gene>
<reference evidence="10 11" key="1">
    <citation type="submission" date="2017-08" db="EMBL/GenBank/DDBJ databases">
        <title>Infants hospitalized years apart are colonized by the same room-sourced microbial strains.</title>
        <authorList>
            <person name="Brooks B."/>
            <person name="Olm M.R."/>
            <person name="Firek B.A."/>
            <person name="Baker R."/>
            <person name="Thomas B.C."/>
            <person name="Morowitz M.J."/>
            <person name="Banfield J.F."/>
        </authorList>
    </citation>
    <scope>NUCLEOTIDE SEQUENCE [LARGE SCALE GENOMIC DNA]</scope>
    <source>
        <strain evidence="10">S2_018_000_R3_119</strain>
    </source>
</reference>
<dbReference type="Gene3D" id="1.10.3730.20">
    <property type="match status" value="1"/>
</dbReference>
<dbReference type="GO" id="GO:0005886">
    <property type="term" value="C:plasma membrane"/>
    <property type="evidence" value="ECO:0007669"/>
    <property type="project" value="UniProtKB-SubCell"/>
</dbReference>
<dbReference type="InterPro" id="IPR037185">
    <property type="entry name" value="EmrE-like"/>
</dbReference>
<name>A0A2W4YM82_9SPHN</name>
<dbReference type="InterPro" id="IPR045324">
    <property type="entry name" value="Small_multidrug_res"/>
</dbReference>
<dbReference type="InterPro" id="IPR000390">
    <property type="entry name" value="Small_drug/metabolite_transptr"/>
</dbReference>
<evidence type="ECO:0000256" key="7">
    <source>
        <dbReference type="ARBA" id="ARBA00038032"/>
    </source>
</evidence>
<proteinExistence type="inferred from homology"/>
<comment type="similarity">
    <text evidence="7 8">Belongs to the drug/metabolite transporter (DMT) superfamily. Small multidrug resistance (SMR) (TC 2.A.7.1) family.</text>
</comment>
<evidence type="ECO:0000256" key="8">
    <source>
        <dbReference type="RuleBase" id="RU003942"/>
    </source>
</evidence>
<comment type="caution">
    <text evidence="10">The sequence shown here is derived from an EMBL/GenBank/DDBJ whole genome shotgun (WGS) entry which is preliminary data.</text>
</comment>
<feature type="transmembrane region" description="Helical" evidence="9">
    <location>
        <begin position="21"/>
        <end position="41"/>
    </location>
</feature>
<evidence type="ECO:0000256" key="6">
    <source>
        <dbReference type="ARBA" id="ARBA00023136"/>
    </source>
</evidence>
<accession>A0A2W4YM82</accession>
<keyword evidence="3" id="KW-1003">Cell membrane</keyword>
<evidence type="ECO:0000256" key="4">
    <source>
        <dbReference type="ARBA" id="ARBA00022692"/>
    </source>
</evidence>
<sequence length="133" mass="13512">MNRGRRRSGHAVAAEQGSRQRWLLLAVAVVAEVAGALALKAALNQPLWIVLTIAGFATSFTVLARLLRTGSSLGVIYAIWAASGVALTAVSGAVLFGDVLSATTAAGIAIVIAGVVLVETGHGTPRATPRVDA</sequence>
<protein>
    <submittedName>
        <fullName evidence="10">QacE family quaternary ammonium compound efflux SMR transporter</fullName>
    </submittedName>
</protein>
<dbReference type="Pfam" id="PF00893">
    <property type="entry name" value="Multi_Drug_Res"/>
    <property type="match status" value="1"/>
</dbReference>
<evidence type="ECO:0000256" key="5">
    <source>
        <dbReference type="ARBA" id="ARBA00022989"/>
    </source>
</evidence>
<evidence type="ECO:0000256" key="9">
    <source>
        <dbReference type="SAM" id="Phobius"/>
    </source>
</evidence>
<keyword evidence="6 9" id="KW-0472">Membrane</keyword>
<dbReference type="PANTHER" id="PTHR30561:SF1">
    <property type="entry name" value="MULTIDRUG TRANSPORTER EMRE"/>
    <property type="match status" value="1"/>
</dbReference>
<keyword evidence="2" id="KW-0813">Transport</keyword>